<dbReference type="OrthoDB" id="247472at2759"/>
<dbReference type="GeneID" id="39983146"/>
<keyword evidence="3" id="KW-1185">Reference proteome</keyword>
<dbReference type="AlphaFoldDB" id="A0A1X0P309"/>
<reference evidence="2 3" key="1">
    <citation type="submission" date="2017-03" db="EMBL/GenBank/DDBJ databases">
        <title>An alternative strategy for trypanosome survival in the mammalian bloodstream revealed through genome and transcriptome analysis of the ubiquitous bovine parasite Trypanosoma (Megatrypanum) theileri.</title>
        <authorList>
            <person name="Kelly S."/>
            <person name="Ivens A."/>
            <person name="Mott A."/>
            <person name="O'Neill E."/>
            <person name="Emms D."/>
            <person name="Macleod O."/>
            <person name="Voorheis P."/>
            <person name="Matthews J."/>
            <person name="Matthews K."/>
            <person name="Carrington M."/>
        </authorList>
    </citation>
    <scope>NUCLEOTIDE SEQUENCE [LARGE SCALE GENOMIC DNA]</scope>
    <source>
        <strain evidence="2">Edinburgh</strain>
    </source>
</reference>
<name>A0A1X0P309_9TRYP</name>
<feature type="compositionally biased region" description="Low complexity" evidence="1">
    <location>
        <begin position="261"/>
        <end position="274"/>
    </location>
</feature>
<comment type="caution">
    <text evidence="2">The sequence shown here is derived from an EMBL/GenBank/DDBJ whole genome shotgun (WGS) entry which is preliminary data.</text>
</comment>
<evidence type="ECO:0000313" key="3">
    <source>
        <dbReference type="Proteomes" id="UP000192257"/>
    </source>
</evidence>
<accession>A0A1X0P309</accession>
<dbReference type="RefSeq" id="XP_028885390.1">
    <property type="nucleotide sequence ID" value="XM_029023366.1"/>
</dbReference>
<dbReference type="EMBL" id="NBCO01000006">
    <property type="protein sequence ID" value="ORC91324.1"/>
    <property type="molecule type" value="Genomic_DNA"/>
</dbReference>
<feature type="region of interest" description="Disordered" evidence="1">
    <location>
        <begin position="248"/>
        <end position="320"/>
    </location>
</feature>
<protein>
    <submittedName>
        <fullName evidence="2">Uncharacterized protein</fullName>
    </submittedName>
</protein>
<organism evidence="2 3">
    <name type="scientific">Trypanosoma theileri</name>
    <dbReference type="NCBI Taxonomy" id="67003"/>
    <lineage>
        <taxon>Eukaryota</taxon>
        <taxon>Discoba</taxon>
        <taxon>Euglenozoa</taxon>
        <taxon>Kinetoplastea</taxon>
        <taxon>Metakinetoplastina</taxon>
        <taxon>Trypanosomatida</taxon>
        <taxon>Trypanosomatidae</taxon>
        <taxon>Trypanosoma</taxon>
    </lineage>
</organism>
<evidence type="ECO:0000313" key="2">
    <source>
        <dbReference type="EMBL" id="ORC91324.1"/>
    </source>
</evidence>
<sequence length="320" mass="35030">MILIGAMFVIMYSDVNRLPSTPYVLARIASMLSTNGDCEICGDVLRTLDSFQYALSTPLLRATEGYDKPQSAFLRACEENPSSFGCDTALDRNRAEKIKRVAVVISRVEQYFASQEPRGAALLHRRYDEFVEYLLAEKEQEECTTCIADDGLSPRLVTNPLTESFLGNMWFHFFPINERHQAFCWQHCEGSLAIGDRFRLWLLRFYVTYAVRFRLMALQREYGTIVCVLLQFTLLLAVLQTYVGEERATTPGSGGGGGGKNNNNNSGVGNNSNSGGNGGGSLNAVGNGHTEVSAAVPVSARAGARRSVLARGKGGGGKRD</sequence>
<dbReference type="VEuPathDB" id="TriTrypDB:TM35_000063290"/>
<gene>
    <name evidence="2" type="ORF">TM35_000063290</name>
</gene>
<evidence type="ECO:0000256" key="1">
    <source>
        <dbReference type="SAM" id="MobiDB-lite"/>
    </source>
</evidence>
<proteinExistence type="predicted"/>
<dbReference type="Proteomes" id="UP000192257">
    <property type="component" value="Unassembled WGS sequence"/>
</dbReference>